<dbReference type="EMBL" id="SRLO01000840">
    <property type="protein sequence ID" value="TNN45560.1"/>
    <property type="molecule type" value="Genomic_DNA"/>
</dbReference>
<accession>A0A4Z2FXB8</accession>
<feature type="compositionally biased region" description="Polar residues" evidence="1">
    <location>
        <begin position="60"/>
        <end position="69"/>
    </location>
</feature>
<evidence type="ECO:0000313" key="2">
    <source>
        <dbReference type="EMBL" id="TNN45560.1"/>
    </source>
</evidence>
<feature type="region of interest" description="Disordered" evidence="1">
    <location>
        <begin position="1"/>
        <end position="69"/>
    </location>
</feature>
<proteinExistence type="predicted"/>
<dbReference type="Proteomes" id="UP000314294">
    <property type="component" value="Unassembled WGS sequence"/>
</dbReference>
<sequence length="69" mass="7940">MQMIAPLKNVTPCPEKEEQTERRRTNQEDHVGAPQETACKTQRNEARSDDIYVSRGVDTPTLQQKRLSQ</sequence>
<gene>
    <name evidence="2" type="ORF">EYF80_044256</name>
</gene>
<evidence type="ECO:0000256" key="1">
    <source>
        <dbReference type="SAM" id="MobiDB-lite"/>
    </source>
</evidence>
<evidence type="ECO:0000313" key="3">
    <source>
        <dbReference type="Proteomes" id="UP000314294"/>
    </source>
</evidence>
<dbReference type="AlphaFoldDB" id="A0A4Z2FXB8"/>
<organism evidence="2 3">
    <name type="scientific">Liparis tanakae</name>
    <name type="common">Tanaka's snailfish</name>
    <dbReference type="NCBI Taxonomy" id="230148"/>
    <lineage>
        <taxon>Eukaryota</taxon>
        <taxon>Metazoa</taxon>
        <taxon>Chordata</taxon>
        <taxon>Craniata</taxon>
        <taxon>Vertebrata</taxon>
        <taxon>Euteleostomi</taxon>
        <taxon>Actinopterygii</taxon>
        <taxon>Neopterygii</taxon>
        <taxon>Teleostei</taxon>
        <taxon>Neoteleostei</taxon>
        <taxon>Acanthomorphata</taxon>
        <taxon>Eupercaria</taxon>
        <taxon>Perciformes</taxon>
        <taxon>Cottioidei</taxon>
        <taxon>Cottales</taxon>
        <taxon>Liparidae</taxon>
        <taxon>Liparis</taxon>
    </lineage>
</organism>
<reference evidence="2 3" key="1">
    <citation type="submission" date="2019-03" db="EMBL/GenBank/DDBJ databases">
        <title>First draft genome of Liparis tanakae, snailfish: a comprehensive survey of snailfish specific genes.</title>
        <authorList>
            <person name="Kim W."/>
            <person name="Song I."/>
            <person name="Jeong J.-H."/>
            <person name="Kim D."/>
            <person name="Kim S."/>
            <person name="Ryu S."/>
            <person name="Song J.Y."/>
            <person name="Lee S.K."/>
        </authorList>
    </citation>
    <scope>NUCLEOTIDE SEQUENCE [LARGE SCALE GENOMIC DNA]</scope>
    <source>
        <tissue evidence="2">Muscle</tissue>
    </source>
</reference>
<keyword evidence="3" id="KW-1185">Reference proteome</keyword>
<name>A0A4Z2FXB8_9TELE</name>
<comment type="caution">
    <text evidence="2">The sequence shown here is derived from an EMBL/GenBank/DDBJ whole genome shotgun (WGS) entry which is preliminary data.</text>
</comment>
<feature type="compositionally biased region" description="Basic and acidic residues" evidence="1">
    <location>
        <begin position="14"/>
        <end position="31"/>
    </location>
</feature>
<protein>
    <submittedName>
        <fullName evidence="2">Uncharacterized protein</fullName>
    </submittedName>
</protein>
<feature type="compositionally biased region" description="Basic and acidic residues" evidence="1">
    <location>
        <begin position="42"/>
        <end position="52"/>
    </location>
</feature>